<evidence type="ECO:0000256" key="1">
    <source>
        <dbReference type="SAM" id="MobiDB-lite"/>
    </source>
</evidence>
<keyword evidence="2" id="KW-0472">Membrane</keyword>
<evidence type="ECO:0000256" key="2">
    <source>
        <dbReference type="SAM" id="Phobius"/>
    </source>
</evidence>
<keyword evidence="2" id="KW-0812">Transmembrane</keyword>
<name>A0AAQ1SMZ0_LEPIR</name>
<dbReference type="RefSeq" id="WP_373425547.1">
    <property type="nucleotide sequence ID" value="NZ_CP011931.1"/>
</dbReference>
<comment type="caution">
    <text evidence="3">The sequence shown here is derived from an EMBL/GenBank/DDBJ whole genome shotgun (WGS) entry which is preliminary data.</text>
</comment>
<evidence type="ECO:0000313" key="4">
    <source>
        <dbReference type="Proteomes" id="UP000234460"/>
    </source>
</evidence>
<feature type="compositionally biased region" description="Basic and acidic residues" evidence="1">
    <location>
        <begin position="79"/>
        <end position="97"/>
    </location>
</feature>
<dbReference type="AlphaFoldDB" id="A0AAQ1SMZ0"/>
<accession>A0AAQ1SMZ0</accession>
<evidence type="ECO:0000313" key="3">
    <source>
        <dbReference type="EMBL" id="SOR60925.1"/>
    </source>
</evidence>
<proteinExistence type="predicted"/>
<feature type="transmembrane region" description="Helical" evidence="2">
    <location>
        <begin position="12"/>
        <end position="38"/>
    </location>
</feature>
<organism evidence="3 4">
    <name type="scientific">Leptospira interrogans serovar Manilae</name>
    <dbReference type="NCBI Taxonomy" id="214675"/>
    <lineage>
        <taxon>Bacteria</taxon>
        <taxon>Pseudomonadati</taxon>
        <taxon>Spirochaetota</taxon>
        <taxon>Spirochaetia</taxon>
        <taxon>Leptospirales</taxon>
        <taxon>Leptospiraceae</taxon>
        <taxon>Leptospira</taxon>
    </lineage>
</organism>
<keyword evidence="2" id="KW-1133">Transmembrane helix</keyword>
<feature type="region of interest" description="Disordered" evidence="1">
    <location>
        <begin position="79"/>
        <end position="105"/>
    </location>
</feature>
<dbReference type="Proteomes" id="UP000234460">
    <property type="component" value="Chromosome LMANV2"/>
</dbReference>
<sequence>MTKNHNSMSRTYQLITSSGIFVLIILFPLSLTASTIVLKNGRTLQGKIINQSRTEVQIEVNGKLQTISKAEISEINLKDPKKEESKKKEVITTRPPDHTNPTTTQLSWQDTRWAITGRSAILPGWGQWKVGQKRWAIISFLLFASAALYANNCKEKAIAEENDYKINSTAITIAAFADPNLNPITSDETVRATALITRIFTTAAATNPYFNSYDRATSQYNQAQWLLGAIYGLQLIHTFLLAKDYQKLQTLLSDPSPEGWKFSTLVVRNQMNGSTEISPNIVYTIRF</sequence>
<dbReference type="Gene3D" id="2.30.30.100">
    <property type="match status" value="1"/>
</dbReference>
<gene>
    <name evidence="3" type="ORF">LMANV2_230040</name>
</gene>
<dbReference type="EMBL" id="OEJX01000016">
    <property type="protein sequence ID" value="SOR60925.1"/>
    <property type="molecule type" value="Genomic_DNA"/>
</dbReference>
<reference evidence="3 4" key="1">
    <citation type="submission" date="2017-11" db="EMBL/GenBank/DDBJ databases">
        <authorList>
            <person name="Lechat P."/>
        </authorList>
    </citation>
    <scope>NUCLEOTIDE SEQUENCE [LARGE SCALE GENOMIC DNA]</scope>
    <source>
        <strain evidence="3">L495</strain>
    </source>
</reference>
<dbReference type="NCBIfam" id="NF047433">
    <property type="entry name" value="Lepto_7_Nterm"/>
    <property type="match status" value="1"/>
</dbReference>
<protein>
    <submittedName>
        <fullName evidence="3">Uncharacterized protein</fullName>
    </submittedName>
</protein>